<dbReference type="AlphaFoldDB" id="A0A7W8KCR4"/>
<keyword evidence="4" id="KW-0328">Glycosyltransferase</keyword>
<dbReference type="PANTHER" id="PTHR43685">
    <property type="entry name" value="GLYCOSYLTRANSFERASE"/>
    <property type="match status" value="1"/>
</dbReference>
<keyword evidence="1" id="KW-0472">Membrane</keyword>
<keyword evidence="1" id="KW-1133">Transmembrane helix</keyword>
<dbReference type="InterPro" id="IPR001173">
    <property type="entry name" value="Glyco_trans_2-like"/>
</dbReference>
<keyword evidence="6" id="KW-1185">Reference proteome</keyword>
<dbReference type="EMBL" id="BNAJ01000002">
    <property type="protein sequence ID" value="GHF37155.1"/>
    <property type="molecule type" value="Genomic_DNA"/>
</dbReference>
<dbReference type="InterPro" id="IPR029044">
    <property type="entry name" value="Nucleotide-diphossugar_trans"/>
</dbReference>
<evidence type="ECO:0000313" key="3">
    <source>
        <dbReference type="EMBL" id="GHF37155.1"/>
    </source>
</evidence>
<dbReference type="CDD" id="cd00761">
    <property type="entry name" value="Glyco_tranf_GTA_type"/>
    <property type="match status" value="1"/>
</dbReference>
<evidence type="ECO:0000313" key="4">
    <source>
        <dbReference type="EMBL" id="MBB5375774.1"/>
    </source>
</evidence>
<proteinExistence type="predicted"/>
<dbReference type="EMBL" id="JACHFK010000002">
    <property type="protein sequence ID" value="MBB5375774.1"/>
    <property type="molecule type" value="Genomic_DNA"/>
</dbReference>
<evidence type="ECO:0000259" key="2">
    <source>
        <dbReference type="Pfam" id="PF00535"/>
    </source>
</evidence>
<accession>A0A7W8KCR4</accession>
<dbReference type="Gene3D" id="3.90.550.10">
    <property type="entry name" value="Spore Coat Polysaccharide Biosynthesis Protein SpsA, Chain A"/>
    <property type="match status" value="1"/>
</dbReference>
<dbReference type="EC" id="2.4.1.60" evidence="4"/>
<sequence>MTEPPLAPTLSICIPTYNRAALLATALESVLSQAQADVEVVVCDNASRDDTALVVETFSRRGLNVRYFKWRENVGFDRNLLQCVSMAAGQYCWLLGDDDALEEGAVEKLRHLLTSEPTGVCTGVQYYESDLKTKRSRNSIVYCAGTTHFVDPVACFSTLGNAFGFMSSQIVNRSIWNMVLASFDAESHLNGYIHLHVIARMVFLRPDWYYFDDKLISCRTGNDSAATEGMLKRMDLDLKNYSDVVGEVYGNNPVVKDKVMKMLLKEYSNSQIIIVKLQKGANLKYITDTFMLMKKYYSSYSSFWLTSVPILLTPNAVLIAARDLKKRMAR</sequence>
<reference evidence="4 5" key="3">
    <citation type="submission" date="2020-08" db="EMBL/GenBank/DDBJ databases">
        <title>Genomic Encyclopedia of Type Strains, Phase IV (KMG-IV): sequencing the most valuable type-strain genomes for metagenomic binning, comparative biology and taxonomic classification.</title>
        <authorList>
            <person name="Goeker M."/>
        </authorList>
    </citation>
    <scope>NUCLEOTIDE SEQUENCE [LARGE SCALE GENOMIC DNA]</scope>
    <source>
        <strain evidence="4 5">DSM 27521</strain>
    </source>
</reference>
<dbReference type="Pfam" id="PF00535">
    <property type="entry name" value="Glycos_transf_2"/>
    <property type="match status" value="1"/>
</dbReference>
<keyword evidence="1" id="KW-0812">Transmembrane</keyword>
<dbReference type="Proteomes" id="UP000539473">
    <property type="component" value="Unassembled WGS sequence"/>
</dbReference>
<reference evidence="6" key="2">
    <citation type="journal article" date="2019" name="Int. J. Syst. Evol. Microbiol.">
        <title>The Global Catalogue of Microorganisms (GCM) 10K type strain sequencing project: providing services to taxonomists for standard genome sequencing and annotation.</title>
        <authorList>
            <consortium name="The Broad Institute Genomics Platform"/>
            <consortium name="The Broad Institute Genome Sequencing Center for Infectious Disease"/>
            <person name="Wu L."/>
            <person name="Ma J."/>
        </authorList>
    </citation>
    <scope>NUCLEOTIDE SEQUENCE [LARGE SCALE GENOMIC DNA]</scope>
    <source>
        <strain evidence="6">CGMCC 1.18437</strain>
    </source>
</reference>
<comment type="caution">
    <text evidence="4">The sequence shown here is derived from an EMBL/GenBank/DDBJ whole genome shotgun (WGS) entry which is preliminary data.</text>
</comment>
<evidence type="ECO:0000313" key="6">
    <source>
        <dbReference type="Proteomes" id="UP000619376"/>
    </source>
</evidence>
<dbReference type="InterPro" id="IPR050834">
    <property type="entry name" value="Glycosyltransf_2"/>
</dbReference>
<feature type="domain" description="Glycosyltransferase 2-like" evidence="2">
    <location>
        <begin position="11"/>
        <end position="164"/>
    </location>
</feature>
<gene>
    <name evidence="3" type="primary">wbcC</name>
    <name evidence="3" type="ORF">GCM10017781_12290</name>
    <name evidence="4" type="ORF">HNQ07_001231</name>
</gene>
<dbReference type="RefSeq" id="WP_184110040.1">
    <property type="nucleotide sequence ID" value="NZ_BNAJ01000002.1"/>
</dbReference>
<reference evidence="3" key="1">
    <citation type="journal article" date="2014" name="Int. J. Syst. Evol. Microbiol.">
        <title>Complete genome of a new Firmicutes species belonging to the dominant human colonic microbiota ('Ruminococcus bicirculans') reveals two chromosomes and a selective capacity to utilize plant glucans.</title>
        <authorList>
            <consortium name="NISC Comparative Sequencing Program"/>
            <person name="Wegmann U."/>
            <person name="Louis P."/>
            <person name="Goesmann A."/>
            <person name="Henrissat B."/>
            <person name="Duncan S.H."/>
            <person name="Flint H.J."/>
        </authorList>
    </citation>
    <scope>NUCLEOTIDE SEQUENCE</scope>
    <source>
        <strain evidence="3">CGMCC 1.18437</strain>
    </source>
</reference>
<reference evidence="3" key="4">
    <citation type="submission" date="2024-05" db="EMBL/GenBank/DDBJ databases">
        <authorList>
            <person name="Sun Q."/>
            <person name="Zhou Y."/>
        </authorList>
    </citation>
    <scope>NUCLEOTIDE SEQUENCE</scope>
    <source>
        <strain evidence="3">CGMCC 1.18437</strain>
    </source>
</reference>
<name>A0A7W8KCR4_9DEIO</name>
<evidence type="ECO:0000313" key="5">
    <source>
        <dbReference type="Proteomes" id="UP000539473"/>
    </source>
</evidence>
<organism evidence="4 5">
    <name type="scientific">Deinococcus metalli</name>
    <dbReference type="NCBI Taxonomy" id="1141878"/>
    <lineage>
        <taxon>Bacteria</taxon>
        <taxon>Thermotogati</taxon>
        <taxon>Deinococcota</taxon>
        <taxon>Deinococci</taxon>
        <taxon>Deinococcales</taxon>
        <taxon>Deinococcaceae</taxon>
        <taxon>Deinococcus</taxon>
    </lineage>
</organism>
<dbReference type="SUPFAM" id="SSF53448">
    <property type="entry name" value="Nucleotide-diphospho-sugar transferases"/>
    <property type="match status" value="1"/>
</dbReference>
<keyword evidence="4" id="KW-0808">Transferase</keyword>
<dbReference type="PANTHER" id="PTHR43685:SF2">
    <property type="entry name" value="GLYCOSYLTRANSFERASE 2-LIKE DOMAIN-CONTAINING PROTEIN"/>
    <property type="match status" value="1"/>
</dbReference>
<evidence type="ECO:0000256" key="1">
    <source>
        <dbReference type="SAM" id="Phobius"/>
    </source>
</evidence>
<protein>
    <submittedName>
        <fullName evidence="4">Abequosyltransferase</fullName>
        <ecNumber evidence="4">2.4.1.60</ecNumber>
    </submittedName>
    <submittedName>
        <fullName evidence="3">Glycosyl transferase</fullName>
    </submittedName>
</protein>
<dbReference type="GO" id="GO:0047600">
    <property type="term" value="F:abequosyltransferase activity"/>
    <property type="evidence" value="ECO:0007669"/>
    <property type="project" value="UniProtKB-EC"/>
</dbReference>
<dbReference type="Proteomes" id="UP000619376">
    <property type="component" value="Unassembled WGS sequence"/>
</dbReference>
<feature type="transmembrane region" description="Helical" evidence="1">
    <location>
        <begin position="303"/>
        <end position="321"/>
    </location>
</feature>